<reference evidence="2 3" key="1">
    <citation type="journal article" date="2013" name="Genome Announc.">
        <title>Complete Genome Sequence of the Sesbania Symbiont and Rice Growth-Promoting Endophyte Rhizobium sp. Strain IRBG74.</title>
        <authorList>
            <person name="Crook M.B."/>
            <person name="Mitra S."/>
            <person name="Ane J.M."/>
            <person name="Sadowsky M.J."/>
            <person name="Gyaneshwar P."/>
        </authorList>
    </citation>
    <scope>NUCLEOTIDE SEQUENCE [LARGE SCALE GENOMIC DNA]</scope>
    <source>
        <strain evidence="2 3">IRBG74</strain>
        <plasmid evidence="3">IRBL74_p</plasmid>
    </source>
</reference>
<organism evidence="2 3">
    <name type="scientific">Agrobacterium pusense</name>
    <dbReference type="NCBI Taxonomy" id="648995"/>
    <lineage>
        <taxon>Bacteria</taxon>
        <taxon>Pseudomonadati</taxon>
        <taxon>Pseudomonadota</taxon>
        <taxon>Alphaproteobacteria</taxon>
        <taxon>Hyphomicrobiales</taxon>
        <taxon>Rhizobiaceae</taxon>
        <taxon>Rhizobium/Agrobacterium group</taxon>
        <taxon>Agrobacterium</taxon>
    </lineage>
</organism>
<proteinExistence type="predicted"/>
<keyword evidence="2" id="KW-0614">Plasmid</keyword>
<gene>
    <name evidence="2" type="ORF">BN877_p0495</name>
</gene>
<accession>U4QF99</accession>
<sequence>MVIRRWVILHLFTRSLLTATPSPGTIITRLAGSGSVVVTHRCSAQRDGADLSRPRLPTHASPD</sequence>
<evidence type="ECO:0000256" key="1">
    <source>
        <dbReference type="SAM" id="MobiDB-lite"/>
    </source>
</evidence>
<evidence type="ECO:0000313" key="3">
    <source>
        <dbReference type="Proteomes" id="UP000016944"/>
    </source>
</evidence>
<dbReference type="EMBL" id="HG518324">
    <property type="protein sequence ID" value="CDI12215.1"/>
    <property type="molecule type" value="Genomic_DNA"/>
</dbReference>
<dbReference type="AlphaFoldDB" id="U4QF99"/>
<dbReference type="Proteomes" id="UP000016944">
    <property type="component" value="Plasmid IRBL74_p"/>
</dbReference>
<evidence type="ECO:0000313" key="2">
    <source>
        <dbReference type="EMBL" id="CDI12215.1"/>
    </source>
</evidence>
<name>U4QF99_9HYPH</name>
<dbReference type="HOGENOM" id="CLU_2882895_0_0_5"/>
<geneLocation type="plasmid" evidence="2 3">
    <name>IRBL74_p</name>
</geneLocation>
<feature type="region of interest" description="Disordered" evidence="1">
    <location>
        <begin position="43"/>
        <end position="63"/>
    </location>
</feature>
<protein>
    <submittedName>
        <fullName evidence="2">Uncharacterized protein</fullName>
    </submittedName>
</protein>
<dbReference type="KEGG" id="rir:BN877_p0495"/>